<accession>A0A9P5UGI2</accession>
<feature type="compositionally biased region" description="Low complexity" evidence="1">
    <location>
        <begin position="128"/>
        <end position="141"/>
    </location>
</feature>
<proteinExistence type="predicted"/>
<gene>
    <name evidence="2" type="ORF">BDP27DRAFT_1412426</name>
</gene>
<comment type="caution">
    <text evidence="2">The sequence shown here is derived from an EMBL/GenBank/DDBJ whole genome shotgun (WGS) entry which is preliminary data.</text>
</comment>
<feature type="region of interest" description="Disordered" evidence="1">
    <location>
        <begin position="121"/>
        <end position="149"/>
    </location>
</feature>
<dbReference type="EMBL" id="JADNRY010000001">
    <property type="protein sequence ID" value="KAF9078437.1"/>
    <property type="molecule type" value="Genomic_DNA"/>
</dbReference>
<dbReference type="AlphaFoldDB" id="A0A9P5UGI2"/>
<dbReference type="Proteomes" id="UP000772434">
    <property type="component" value="Unassembled WGS sequence"/>
</dbReference>
<name>A0A9P5UGI2_9AGAR</name>
<evidence type="ECO:0000313" key="3">
    <source>
        <dbReference type="Proteomes" id="UP000772434"/>
    </source>
</evidence>
<evidence type="ECO:0000256" key="1">
    <source>
        <dbReference type="SAM" id="MobiDB-lite"/>
    </source>
</evidence>
<organism evidence="2 3">
    <name type="scientific">Rhodocollybia butyracea</name>
    <dbReference type="NCBI Taxonomy" id="206335"/>
    <lineage>
        <taxon>Eukaryota</taxon>
        <taxon>Fungi</taxon>
        <taxon>Dikarya</taxon>
        <taxon>Basidiomycota</taxon>
        <taxon>Agaricomycotina</taxon>
        <taxon>Agaricomycetes</taxon>
        <taxon>Agaricomycetidae</taxon>
        <taxon>Agaricales</taxon>
        <taxon>Marasmiineae</taxon>
        <taxon>Omphalotaceae</taxon>
        <taxon>Rhodocollybia</taxon>
    </lineage>
</organism>
<sequence length="176" mass="18904">MSALRKSSIRVSKAGLRSTRSSMSSTNRLSSASFSTGIKSAFSIEDIPPVPPIPRPRRLHRPVDIATDLPATRSFIALSTGGPTPNTETRAMYEELCDMLGIASDLKIRRSRSVIERLRQEEQLDSAGSSLRSSTTNGSSRPLSMPGRSGLTEVYQSMSADGTAMLATLGLLSDTD</sequence>
<keyword evidence="3" id="KW-1185">Reference proteome</keyword>
<feature type="compositionally biased region" description="Low complexity" evidence="1">
    <location>
        <begin position="16"/>
        <end position="30"/>
    </location>
</feature>
<reference evidence="2" key="1">
    <citation type="submission" date="2020-11" db="EMBL/GenBank/DDBJ databases">
        <authorList>
            <consortium name="DOE Joint Genome Institute"/>
            <person name="Ahrendt S."/>
            <person name="Riley R."/>
            <person name="Andreopoulos W."/>
            <person name="Labutti K."/>
            <person name="Pangilinan J."/>
            <person name="Ruiz-Duenas F.J."/>
            <person name="Barrasa J.M."/>
            <person name="Sanchez-Garcia M."/>
            <person name="Camarero S."/>
            <person name="Miyauchi S."/>
            <person name="Serrano A."/>
            <person name="Linde D."/>
            <person name="Babiker R."/>
            <person name="Drula E."/>
            <person name="Ayuso-Fernandez I."/>
            <person name="Pacheco R."/>
            <person name="Padilla G."/>
            <person name="Ferreira P."/>
            <person name="Barriuso J."/>
            <person name="Kellner H."/>
            <person name="Castanera R."/>
            <person name="Alfaro M."/>
            <person name="Ramirez L."/>
            <person name="Pisabarro A.G."/>
            <person name="Kuo A."/>
            <person name="Tritt A."/>
            <person name="Lipzen A."/>
            <person name="He G."/>
            <person name="Yan M."/>
            <person name="Ng V."/>
            <person name="Cullen D."/>
            <person name="Martin F."/>
            <person name="Rosso M.-N."/>
            <person name="Henrissat B."/>
            <person name="Hibbett D."/>
            <person name="Martinez A.T."/>
            <person name="Grigoriev I.V."/>
        </authorList>
    </citation>
    <scope>NUCLEOTIDE SEQUENCE</scope>
    <source>
        <strain evidence="2">AH 40177</strain>
    </source>
</reference>
<feature type="region of interest" description="Disordered" evidence="1">
    <location>
        <begin position="1"/>
        <end position="30"/>
    </location>
</feature>
<evidence type="ECO:0000313" key="2">
    <source>
        <dbReference type="EMBL" id="KAF9078437.1"/>
    </source>
</evidence>
<protein>
    <submittedName>
        <fullName evidence="2">Uncharacterized protein</fullName>
    </submittedName>
</protein>